<organism evidence="2">
    <name type="scientific">mine drainage metagenome</name>
    <dbReference type="NCBI Taxonomy" id="410659"/>
    <lineage>
        <taxon>unclassified sequences</taxon>
        <taxon>metagenomes</taxon>
        <taxon>ecological metagenomes</taxon>
    </lineage>
</organism>
<keyword evidence="1" id="KW-0812">Transmembrane</keyword>
<feature type="transmembrane region" description="Helical" evidence="1">
    <location>
        <begin position="115"/>
        <end position="139"/>
    </location>
</feature>
<evidence type="ECO:0000313" key="2">
    <source>
        <dbReference type="EMBL" id="OIR02641.1"/>
    </source>
</evidence>
<protein>
    <submittedName>
        <fullName evidence="2">Uncharacterized protein</fullName>
    </submittedName>
</protein>
<comment type="caution">
    <text evidence="2">The sequence shown here is derived from an EMBL/GenBank/DDBJ whole genome shotgun (WGS) entry which is preliminary data.</text>
</comment>
<name>A0A1J5S2L2_9ZZZZ</name>
<dbReference type="EMBL" id="MLJW01000073">
    <property type="protein sequence ID" value="OIR02641.1"/>
    <property type="molecule type" value="Genomic_DNA"/>
</dbReference>
<proteinExistence type="predicted"/>
<evidence type="ECO:0000256" key="1">
    <source>
        <dbReference type="SAM" id="Phobius"/>
    </source>
</evidence>
<accession>A0A1J5S2L2</accession>
<reference evidence="2" key="1">
    <citation type="submission" date="2016-10" db="EMBL/GenBank/DDBJ databases">
        <title>Sequence of Gallionella enrichment culture.</title>
        <authorList>
            <person name="Poehlein A."/>
            <person name="Muehling M."/>
            <person name="Daniel R."/>
        </authorList>
    </citation>
    <scope>NUCLEOTIDE SEQUENCE</scope>
</reference>
<dbReference type="AlphaFoldDB" id="A0A1J5S2L2"/>
<keyword evidence="1" id="KW-1133">Transmembrane helix</keyword>
<gene>
    <name evidence="2" type="ORF">GALL_153550</name>
</gene>
<keyword evidence="1" id="KW-0472">Membrane</keyword>
<sequence length="143" mass="15016">MAAADRTDHGVCRLEEDLLRQPAGGGGMPGAQQDVVALVHQRLGEDAPAPQLGQVAKRKIDPAGLARNPGALARRGAADGARRQECGGRCLDHTNFDASPGLTTERSGKAAIKGVLPFLVTDILRLAILIAFPIIALYLPDHV</sequence>